<sequence>MTSHPSSYPVAEERPLGAPGRQGFLGLRGRRRDPSELPQASAHQVLVYRSGGDFHVDRGGLAPDDGRVVDADHVSLVDVSHDVSVVVDLSIPSLEDDDFEVRTTFSCTVLDPATVVSEGRGDAHRFLSGYMRRYDKLPQVAQHLRLEDINEVRELVWSHVKAFIDLSPPEVRGMRVEYVGTEVLTPHSLRQVRGTWRTTRHEQEVEVARTEHDHLVKEKVTEHTHKIMAGLSEAVQNDTINAVMLALAEGRIDPTEVAHRITAERERVLAHQARREDAEREERLRQQERTREDQLRREAWAREDEHQMMQIRSQLAQTAIRENYVDGSMTTAQVVDFVAPEIFPSGAASIGGGRTRVETEGGDGPSAGARDGQGAGEEPEPGTSGDAAADRPRGRRASTRGLSEDDHDV</sequence>
<dbReference type="RefSeq" id="WP_061081994.1">
    <property type="nucleotide sequence ID" value="NZ_JAAXPG010000017.1"/>
</dbReference>
<feature type="region of interest" description="Disordered" evidence="1">
    <location>
        <begin position="1"/>
        <end position="40"/>
    </location>
</feature>
<evidence type="ECO:0008006" key="4">
    <source>
        <dbReference type="Google" id="ProtNLM"/>
    </source>
</evidence>
<keyword evidence="3" id="KW-1185">Reference proteome</keyword>
<evidence type="ECO:0000313" key="3">
    <source>
        <dbReference type="Proteomes" id="UP000553209"/>
    </source>
</evidence>
<organism evidence="2 3">
    <name type="scientific">Nocardiopsis alborubida</name>
    <dbReference type="NCBI Taxonomy" id="146802"/>
    <lineage>
        <taxon>Bacteria</taxon>
        <taxon>Bacillati</taxon>
        <taxon>Actinomycetota</taxon>
        <taxon>Actinomycetes</taxon>
        <taxon>Streptosporangiales</taxon>
        <taxon>Nocardiopsidaceae</taxon>
        <taxon>Nocardiopsis</taxon>
    </lineage>
</organism>
<protein>
    <recommendedName>
        <fullName evidence="4">Band 7 domain-containing protein</fullName>
    </recommendedName>
</protein>
<feature type="region of interest" description="Disordered" evidence="1">
    <location>
        <begin position="269"/>
        <end position="296"/>
    </location>
</feature>
<name>A0A7X6RRT7_9ACTN</name>
<feature type="region of interest" description="Disordered" evidence="1">
    <location>
        <begin position="344"/>
        <end position="409"/>
    </location>
</feature>
<evidence type="ECO:0000256" key="1">
    <source>
        <dbReference type="SAM" id="MobiDB-lite"/>
    </source>
</evidence>
<dbReference type="Proteomes" id="UP000553209">
    <property type="component" value="Unassembled WGS sequence"/>
</dbReference>
<reference evidence="2 3" key="1">
    <citation type="submission" date="2020-04" db="EMBL/GenBank/DDBJ databases">
        <title>MicrobeNet Type strains.</title>
        <authorList>
            <person name="Nicholson A.C."/>
        </authorList>
    </citation>
    <scope>NUCLEOTIDE SEQUENCE [LARGE SCALE GENOMIC DNA]</scope>
    <source>
        <strain evidence="2 3">ATCC 23612</strain>
    </source>
</reference>
<gene>
    <name evidence="2" type="ORF">HGB44_18425</name>
</gene>
<evidence type="ECO:0000313" key="2">
    <source>
        <dbReference type="EMBL" id="NKY99622.1"/>
    </source>
</evidence>
<accession>A0A7X6RRT7</accession>
<dbReference type="AlphaFoldDB" id="A0A7X6RRT7"/>
<dbReference type="EMBL" id="JAAXPG010000017">
    <property type="protein sequence ID" value="NKY99622.1"/>
    <property type="molecule type" value="Genomic_DNA"/>
</dbReference>
<proteinExistence type="predicted"/>
<comment type="caution">
    <text evidence="2">The sequence shown here is derived from an EMBL/GenBank/DDBJ whole genome shotgun (WGS) entry which is preliminary data.</text>
</comment>